<organism evidence="1 2">
    <name type="scientific">Gymnopus androsaceus JB14</name>
    <dbReference type="NCBI Taxonomy" id="1447944"/>
    <lineage>
        <taxon>Eukaryota</taxon>
        <taxon>Fungi</taxon>
        <taxon>Dikarya</taxon>
        <taxon>Basidiomycota</taxon>
        <taxon>Agaricomycotina</taxon>
        <taxon>Agaricomycetes</taxon>
        <taxon>Agaricomycetidae</taxon>
        <taxon>Agaricales</taxon>
        <taxon>Marasmiineae</taxon>
        <taxon>Omphalotaceae</taxon>
        <taxon>Gymnopus</taxon>
    </lineage>
</organism>
<keyword evidence="2" id="KW-1185">Reference proteome</keyword>
<accession>A0A6A4HEK9</accession>
<protein>
    <submittedName>
        <fullName evidence="1">Uncharacterized protein</fullName>
    </submittedName>
</protein>
<evidence type="ECO:0000313" key="1">
    <source>
        <dbReference type="EMBL" id="KAE9396849.1"/>
    </source>
</evidence>
<reference evidence="1" key="1">
    <citation type="journal article" date="2019" name="Environ. Microbiol.">
        <title>Fungal ecological strategies reflected in gene transcription - a case study of two litter decomposers.</title>
        <authorList>
            <person name="Barbi F."/>
            <person name="Kohler A."/>
            <person name="Barry K."/>
            <person name="Baskaran P."/>
            <person name="Daum C."/>
            <person name="Fauchery L."/>
            <person name="Ihrmark K."/>
            <person name="Kuo A."/>
            <person name="LaButti K."/>
            <person name="Lipzen A."/>
            <person name="Morin E."/>
            <person name="Grigoriev I.V."/>
            <person name="Henrissat B."/>
            <person name="Lindahl B."/>
            <person name="Martin F."/>
        </authorList>
    </citation>
    <scope>NUCLEOTIDE SEQUENCE</scope>
    <source>
        <strain evidence="1">JB14</strain>
    </source>
</reference>
<dbReference type="AlphaFoldDB" id="A0A6A4HEK9"/>
<name>A0A6A4HEK9_9AGAR</name>
<gene>
    <name evidence="1" type="ORF">BT96DRAFT_95084</name>
</gene>
<dbReference type="EMBL" id="ML769507">
    <property type="protein sequence ID" value="KAE9396849.1"/>
    <property type="molecule type" value="Genomic_DNA"/>
</dbReference>
<dbReference type="Proteomes" id="UP000799118">
    <property type="component" value="Unassembled WGS sequence"/>
</dbReference>
<evidence type="ECO:0000313" key="2">
    <source>
        <dbReference type="Proteomes" id="UP000799118"/>
    </source>
</evidence>
<proteinExistence type="predicted"/>
<sequence>MGILHDMLDLGLTLASENNAYGEAIRSLPSKIDIFPCKILDIISAKPGWSPEISRAPVASGAAGARLPIPETNINLWRPPESYSIKFPCCVTMN</sequence>